<name>A0ABQ3DTX1_9GAMM</name>
<dbReference type="PANTHER" id="PTHR48080">
    <property type="entry name" value="D-GALACTONATE DEHYDRATASE-RELATED"/>
    <property type="match status" value="1"/>
</dbReference>
<feature type="domain" description="Mandelate racemase/muconate lactonizing enzyme C-terminal" evidence="3">
    <location>
        <begin position="139"/>
        <end position="237"/>
    </location>
</feature>
<dbReference type="InterPro" id="IPR036849">
    <property type="entry name" value="Enolase-like_C_sf"/>
</dbReference>
<gene>
    <name evidence="4" type="ORF">GCM10009038_11250</name>
</gene>
<dbReference type="PROSITE" id="PS00909">
    <property type="entry name" value="MR_MLE_2"/>
    <property type="match status" value="1"/>
</dbReference>
<comment type="similarity">
    <text evidence="1">Belongs to the mandelate racemase/muconate lactonizing enzyme family.</text>
</comment>
<dbReference type="InterPro" id="IPR029065">
    <property type="entry name" value="Enolase_C-like"/>
</dbReference>
<dbReference type="SUPFAM" id="SSF51604">
    <property type="entry name" value="Enolase C-terminal domain-like"/>
    <property type="match status" value="1"/>
</dbReference>
<dbReference type="SFLD" id="SFLDS00001">
    <property type="entry name" value="Enolase"/>
    <property type="match status" value="1"/>
</dbReference>
<proteinExistence type="inferred from homology"/>
<evidence type="ECO:0000259" key="3">
    <source>
        <dbReference type="SMART" id="SM00922"/>
    </source>
</evidence>
<dbReference type="EMBL" id="BMZI01000002">
    <property type="protein sequence ID" value="GHB14583.1"/>
    <property type="molecule type" value="Genomic_DNA"/>
</dbReference>
<protein>
    <submittedName>
        <fullName evidence="4">Chloromuconate cycloisomerase</fullName>
    </submittedName>
</protein>
<dbReference type="InterPro" id="IPR018110">
    <property type="entry name" value="Mandel_Rmase/mucon_lact_enz_CS"/>
</dbReference>
<dbReference type="Pfam" id="PF13378">
    <property type="entry name" value="MR_MLE_C"/>
    <property type="match status" value="1"/>
</dbReference>
<evidence type="ECO:0000256" key="1">
    <source>
        <dbReference type="ARBA" id="ARBA00008031"/>
    </source>
</evidence>
<dbReference type="PANTHER" id="PTHR48080:SF3">
    <property type="entry name" value="ENOLASE SUPERFAMILY MEMBER DDB_G0284701"/>
    <property type="match status" value="1"/>
</dbReference>
<evidence type="ECO:0000313" key="5">
    <source>
        <dbReference type="Proteomes" id="UP000646745"/>
    </source>
</evidence>
<reference evidence="5" key="1">
    <citation type="journal article" date="2019" name="Int. J. Syst. Evol. Microbiol.">
        <title>The Global Catalogue of Microorganisms (GCM) 10K type strain sequencing project: providing services to taxonomists for standard genome sequencing and annotation.</title>
        <authorList>
            <consortium name="The Broad Institute Genomics Platform"/>
            <consortium name="The Broad Institute Genome Sequencing Center for Infectious Disease"/>
            <person name="Wu L."/>
            <person name="Ma J."/>
        </authorList>
    </citation>
    <scope>NUCLEOTIDE SEQUENCE [LARGE SCALE GENOMIC DNA]</scope>
    <source>
        <strain evidence="5">KCTC 32998</strain>
    </source>
</reference>
<comment type="caution">
    <text evidence="4">The sequence shown here is derived from an EMBL/GenBank/DDBJ whole genome shotgun (WGS) entry which is preliminary data.</text>
</comment>
<dbReference type="SMART" id="SM00922">
    <property type="entry name" value="MR_MLE"/>
    <property type="match status" value="1"/>
</dbReference>
<accession>A0ABQ3DTX1</accession>
<dbReference type="Gene3D" id="3.20.20.120">
    <property type="entry name" value="Enolase-like C-terminal domain"/>
    <property type="match status" value="1"/>
</dbReference>
<organism evidence="4 5">
    <name type="scientific">Salinicola rhizosphaerae</name>
    <dbReference type="NCBI Taxonomy" id="1443141"/>
    <lineage>
        <taxon>Bacteria</taxon>
        <taxon>Pseudomonadati</taxon>
        <taxon>Pseudomonadota</taxon>
        <taxon>Gammaproteobacteria</taxon>
        <taxon>Oceanospirillales</taxon>
        <taxon>Halomonadaceae</taxon>
        <taxon>Salinicola</taxon>
    </lineage>
</organism>
<dbReference type="InterPro" id="IPR013342">
    <property type="entry name" value="Mandelate_racemase_C"/>
</dbReference>
<keyword evidence="2" id="KW-0479">Metal-binding</keyword>
<dbReference type="InterPro" id="IPR034593">
    <property type="entry name" value="DgoD-like"/>
</dbReference>
<dbReference type="Proteomes" id="UP000646745">
    <property type="component" value="Unassembled WGS sequence"/>
</dbReference>
<dbReference type="InterPro" id="IPR029017">
    <property type="entry name" value="Enolase-like_N"/>
</dbReference>
<evidence type="ECO:0000313" key="4">
    <source>
        <dbReference type="EMBL" id="GHB14583.1"/>
    </source>
</evidence>
<keyword evidence="5" id="KW-1185">Reference proteome</keyword>
<sequence>MTFSLHRRTLHYGGDVVLHTATSGAIAGLDELYLRLEAGADRGWGSVRINIDYLSGIPAARVVSQVVERCRAWQTLDDIHALRRHLETDEALSRPARALFDQTLADAEARRAGLPLARWLNPQATAARIESNQTLFWGDEATLDGQARRYRERGFRELKLRVGVADFDTDLRRIAQVRRIVGAEVALAIDVNGGWSPEQAAHYLERLAPLALDYVEQPLPAGDWDGLAWLASRHATPLLLDESLASHADIDALASQPLHVGAHLKLVKLGGVTPLMAAAKRVLSQGRRLMIGQMNEGAAATATAAHCAIALGATRGELYGADGLIDDPFTGLRYANGSLDIPMTSGIGLEWPDALDAFSEVPA</sequence>
<dbReference type="RefSeq" id="WP_189443652.1">
    <property type="nucleotide sequence ID" value="NZ_BMZI01000002.1"/>
</dbReference>
<dbReference type="Gene3D" id="3.30.390.10">
    <property type="entry name" value="Enolase-like, N-terminal domain"/>
    <property type="match status" value="1"/>
</dbReference>
<evidence type="ECO:0000256" key="2">
    <source>
        <dbReference type="ARBA" id="ARBA00022723"/>
    </source>
</evidence>